<evidence type="ECO:0000313" key="3">
    <source>
        <dbReference type="WBParaSite" id="PSAMB.scaffold2995size20144.g19888.t1"/>
    </source>
</evidence>
<name>A0A914W3Q8_9BILA</name>
<dbReference type="Proteomes" id="UP000887566">
    <property type="component" value="Unplaced"/>
</dbReference>
<dbReference type="WBParaSite" id="PSAMB.scaffold2995size20144.g19888.t1">
    <property type="protein sequence ID" value="PSAMB.scaffold2995size20144.g19888.t1"/>
    <property type="gene ID" value="PSAMB.scaffold2995size20144.g19888"/>
</dbReference>
<keyword evidence="1" id="KW-0732">Signal</keyword>
<sequence length="254" mass="26340">MTVGAAVLLAVIVAVVAASEENNGPLVEPSIASPFVGSNVVSRAKRQTYYYYTCGNYPNQYYSYYPCNTCSNGGTKIGVGCYYASDCTRYYNGVSTCLENCCCTVPGVVATTPAQNAPVYCWAGQTATQTCAGRTCPNNQACVNGVCCPQTQAWQYACGGEAATAACLIGNNGVSVCGNGYSCTTANYCCECPVGKATRLVNGLCPTGFALNRNNNFCCATCPSGQSPRGICVNGFCSNGYVCSAGNICCQPVG</sequence>
<dbReference type="PANTHER" id="PTHR34150">
    <property type="entry name" value="PROTEIN CBG08832-RELATED"/>
    <property type="match status" value="1"/>
</dbReference>
<reference evidence="3" key="1">
    <citation type="submission" date="2022-11" db="UniProtKB">
        <authorList>
            <consortium name="WormBaseParasite"/>
        </authorList>
    </citation>
    <scope>IDENTIFICATION</scope>
</reference>
<dbReference type="SMART" id="SM00289">
    <property type="entry name" value="WR1"/>
    <property type="match status" value="3"/>
</dbReference>
<organism evidence="2 3">
    <name type="scientific">Plectus sambesii</name>
    <dbReference type="NCBI Taxonomy" id="2011161"/>
    <lineage>
        <taxon>Eukaryota</taxon>
        <taxon>Metazoa</taxon>
        <taxon>Ecdysozoa</taxon>
        <taxon>Nematoda</taxon>
        <taxon>Chromadorea</taxon>
        <taxon>Plectida</taxon>
        <taxon>Plectina</taxon>
        <taxon>Plectoidea</taxon>
        <taxon>Plectidae</taxon>
        <taxon>Plectus</taxon>
    </lineage>
</organism>
<feature type="chain" id="PRO_5037618702" evidence="1">
    <location>
        <begin position="19"/>
        <end position="254"/>
    </location>
</feature>
<accession>A0A914W3Q8</accession>
<keyword evidence="2" id="KW-1185">Reference proteome</keyword>
<dbReference type="PANTHER" id="PTHR34150:SF3">
    <property type="entry name" value="CC DOMAIN-CONTAINING PROTEIN"/>
    <property type="match status" value="1"/>
</dbReference>
<protein>
    <submittedName>
        <fullName evidence="3">Uncharacterized protein</fullName>
    </submittedName>
</protein>
<proteinExistence type="predicted"/>
<dbReference type="InterPro" id="IPR006150">
    <property type="entry name" value="Cys_repeat_1"/>
</dbReference>
<evidence type="ECO:0000313" key="2">
    <source>
        <dbReference type="Proteomes" id="UP000887566"/>
    </source>
</evidence>
<feature type="signal peptide" evidence="1">
    <location>
        <begin position="1"/>
        <end position="18"/>
    </location>
</feature>
<dbReference type="AlphaFoldDB" id="A0A914W3Q8"/>
<evidence type="ECO:0000256" key="1">
    <source>
        <dbReference type="SAM" id="SignalP"/>
    </source>
</evidence>